<reference evidence="3 4" key="1">
    <citation type="journal article" date="1992" name="Lakartidningen">
        <title>[Penicillin V and not amoxicillin is the first choice preparation in acute otitis].</title>
        <authorList>
            <person name="Kamme C."/>
            <person name="Lundgren K."/>
            <person name="Prellner K."/>
        </authorList>
    </citation>
    <scope>NUCLEOTIDE SEQUENCE [LARGE SCALE GENOMIC DNA]</scope>
    <source>
        <strain evidence="3 4">PC5538III-lc</strain>
    </source>
</reference>
<dbReference type="InterPro" id="IPR050789">
    <property type="entry name" value="Diverse_Enzym_Activities"/>
</dbReference>
<sequence>MNKLSIISKIIENALKENIIYGISYSFIENINISNYYKGVYGENDSFKLKKINSNSIYDLASLTKVIGTTTMILKLLDSNKIKLNDKVAYFCNEFRNEKTTIKELLLHNSGIISDLDDKANITREKILQQTKIKPENYNKTVYSDIGFIILGFIIENITKLNLDIAFKNYIFNYVNMNHTTYNVKDKYYCVPTEITSKRGIICSKPHDSKAFALGEIGSAGLFSTLEDLNIFTKSIIDNDGKIISKESLNMLININIGNRTLGWDKKYGKYILYHTGFTGTSILINLKSKEALIILTNRIHPNRYNTKFLELREEINKIFIGE</sequence>
<gene>
    <name evidence="3" type="ORF">EPJ69_01755</name>
</gene>
<dbReference type="EMBL" id="SAXX01000004">
    <property type="protein sequence ID" value="TXJ34682.1"/>
    <property type="molecule type" value="Genomic_DNA"/>
</dbReference>
<organism evidence="3 4">
    <name type="scientific">Brachyspira aalborgi</name>
    <dbReference type="NCBI Taxonomy" id="29522"/>
    <lineage>
        <taxon>Bacteria</taxon>
        <taxon>Pseudomonadati</taxon>
        <taxon>Spirochaetota</taxon>
        <taxon>Spirochaetia</taxon>
        <taxon>Brachyspirales</taxon>
        <taxon>Brachyspiraceae</taxon>
        <taxon>Brachyspira</taxon>
    </lineage>
</organism>
<dbReference type="Proteomes" id="UP000324707">
    <property type="component" value="Unassembled WGS sequence"/>
</dbReference>
<dbReference type="AlphaFoldDB" id="A0A5C8EDD8"/>
<dbReference type="GO" id="GO:0016787">
    <property type="term" value="F:hydrolase activity"/>
    <property type="evidence" value="ECO:0007669"/>
    <property type="project" value="UniProtKB-KW"/>
</dbReference>
<dbReference type="RefSeq" id="WP_147735712.1">
    <property type="nucleotide sequence ID" value="NZ_SAXX01000004.1"/>
</dbReference>
<accession>A0A5C8EDD8</accession>
<feature type="domain" description="Beta-lactamase-related" evidence="2">
    <location>
        <begin position="37"/>
        <end position="306"/>
    </location>
</feature>
<dbReference type="InterPro" id="IPR012338">
    <property type="entry name" value="Beta-lactam/transpept-like"/>
</dbReference>
<dbReference type="InterPro" id="IPR001466">
    <property type="entry name" value="Beta-lactam-related"/>
</dbReference>
<proteinExistence type="predicted"/>
<dbReference type="PANTHER" id="PTHR43283:SF11">
    <property type="entry name" value="BETA-LACTAMASE-RELATED DOMAIN-CONTAINING PROTEIN"/>
    <property type="match status" value="1"/>
</dbReference>
<evidence type="ECO:0000313" key="4">
    <source>
        <dbReference type="Proteomes" id="UP000324707"/>
    </source>
</evidence>
<dbReference type="Gene3D" id="3.40.710.10">
    <property type="entry name" value="DD-peptidase/beta-lactamase superfamily"/>
    <property type="match status" value="1"/>
</dbReference>
<dbReference type="SUPFAM" id="SSF56601">
    <property type="entry name" value="beta-lactamase/transpeptidase-like"/>
    <property type="match status" value="1"/>
</dbReference>
<comment type="caution">
    <text evidence="3">The sequence shown here is derived from an EMBL/GenBank/DDBJ whole genome shotgun (WGS) entry which is preliminary data.</text>
</comment>
<keyword evidence="1 3" id="KW-0378">Hydrolase</keyword>
<evidence type="ECO:0000313" key="3">
    <source>
        <dbReference type="EMBL" id="TXJ34682.1"/>
    </source>
</evidence>
<name>A0A5C8EDD8_9SPIR</name>
<dbReference type="PANTHER" id="PTHR43283">
    <property type="entry name" value="BETA-LACTAMASE-RELATED"/>
    <property type="match status" value="1"/>
</dbReference>
<dbReference type="Pfam" id="PF00144">
    <property type="entry name" value="Beta-lactamase"/>
    <property type="match status" value="1"/>
</dbReference>
<evidence type="ECO:0000259" key="2">
    <source>
        <dbReference type="Pfam" id="PF00144"/>
    </source>
</evidence>
<protein>
    <submittedName>
        <fullName evidence="3">Class A beta-lactamase-related serine hydrolase</fullName>
    </submittedName>
</protein>
<evidence type="ECO:0000256" key="1">
    <source>
        <dbReference type="ARBA" id="ARBA00022801"/>
    </source>
</evidence>